<dbReference type="RefSeq" id="WP_073047204.1">
    <property type="nucleotide sequence ID" value="NZ_FOLF01000006.1"/>
</dbReference>
<dbReference type="Proteomes" id="UP000184280">
    <property type="component" value="Unassembled WGS sequence"/>
</dbReference>
<dbReference type="OrthoDB" id="1071815at2"/>
<evidence type="ECO:0000256" key="2">
    <source>
        <dbReference type="SAM" id="MobiDB-lite"/>
    </source>
</evidence>
<feature type="domain" description="HU" evidence="3">
    <location>
        <begin position="2"/>
        <end position="118"/>
    </location>
</feature>
<keyword evidence="1 4" id="KW-0238">DNA-binding</keyword>
<feature type="region of interest" description="Disordered" evidence="2">
    <location>
        <begin position="136"/>
        <end position="179"/>
    </location>
</feature>
<feature type="compositionally biased region" description="Gly residues" evidence="2">
    <location>
        <begin position="142"/>
        <end position="155"/>
    </location>
</feature>
<evidence type="ECO:0000313" key="5">
    <source>
        <dbReference type="Proteomes" id="UP000184280"/>
    </source>
</evidence>
<dbReference type="Pfam" id="PF18291">
    <property type="entry name" value="HU-HIG"/>
    <property type="match status" value="1"/>
</dbReference>
<dbReference type="GO" id="GO:0003677">
    <property type="term" value="F:DNA binding"/>
    <property type="evidence" value="ECO:0007669"/>
    <property type="project" value="UniProtKB-KW"/>
</dbReference>
<reference evidence="4 5" key="1">
    <citation type="submission" date="2016-11" db="EMBL/GenBank/DDBJ databases">
        <authorList>
            <person name="Jaros S."/>
            <person name="Januszkiewicz K."/>
            <person name="Wedrychowicz H."/>
        </authorList>
    </citation>
    <scope>NUCLEOTIDE SEQUENCE [LARGE SCALE GENOMIC DNA]</scope>
    <source>
        <strain evidence="4 5">BPI-34</strain>
    </source>
</reference>
<dbReference type="InterPro" id="IPR041607">
    <property type="entry name" value="HU-HIG"/>
</dbReference>
<feature type="compositionally biased region" description="Gly residues" evidence="2">
    <location>
        <begin position="163"/>
        <end position="173"/>
    </location>
</feature>
<proteinExistence type="predicted"/>
<dbReference type="EMBL" id="FRCJ01000008">
    <property type="protein sequence ID" value="SHM92388.1"/>
    <property type="molecule type" value="Genomic_DNA"/>
</dbReference>
<accession>A0A1M7MN09</accession>
<gene>
    <name evidence="4" type="ORF">SAMN04488494_2916</name>
</gene>
<evidence type="ECO:0000259" key="3">
    <source>
        <dbReference type="Pfam" id="PF18291"/>
    </source>
</evidence>
<dbReference type="AlphaFoldDB" id="A0A1M7MN09"/>
<dbReference type="InterPro" id="IPR010992">
    <property type="entry name" value="IHF-like_DNA-bd_dom_sf"/>
</dbReference>
<evidence type="ECO:0000256" key="1">
    <source>
        <dbReference type="ARBA" id="ARBA00023125"/>
    </source>
</evidence>
<name>A0A1M7MN09_XYLRU</name>
<sequence length="179" mass="18761">MVRYILKQIKITGNKCFGKWFAKNVVEETIDLDALAEHMSTHNSPYSKGVIKGLLTDMIGCIKELLLEGKNVKIDDLAIFSLGIKNKEMAEKEEDFTVSKNISGVKLKARATGDLMSKSLNLEATLKKATFINGKLATEPSNGGGGNTSGGGSTSGNGSDTPSGGGNTGGGGNHEPIGD</sequence>
<dbReference type="SUPFAM" id="SSF47729">
    <property type="entry name" value="IHF-like DNA-binding proteins"/>
    <property type="match status" value="1"/>
</dbReference>
<evidence type="ECO:0000313" key="4">
    <source>
        <dbReference type="EMBL" id="SHM92388.1"/>
    </source>
</evidence>
<protein>
    <submittedName>
        <fullName evidence="4">DNA-binding protein, histone-like, putative</fullName>
    </submittedName>
</protein>
<organism evidence="4 5">
    <name type="scientific">Xylanibacter ruminicola</name>
    <name type="common">Prevotella ruminicola</name>
    <dbReference type="NCBI Taxonomy" id="839"/>
    <lineage>
        <taxon>Bacteria</taxon>
        <taxon>Pseudomonadati</taxon>
        <taxon>Bacteroidota</taxon>
        <taxon>Bacteroidia</taxon>
        <taxon>Bacteroidales</taxon>
        <taxon>Prevotellaceae</taxon>
        <taxon>Xylanibacter</taxon>
    </lineage>
</organism>